<dbReference type="Gene3D" id="6.10.250.2180">
    <property type="match status" value="1"/>
</dbReference>
<organism evidence="16">
    <name type="scientific">Timema monikensis</name>
    <dbReference type="NCBI Taxonomy" id="170555"/>
    <lineage>
        <taxon>Eukaryota</taxon>
        <taxon>Metazoa</taxon>
        <taxon>Ecdysozoa</taxon>
        <taxon>Arthropoda</taxon>
        <taxon>Hexapoda</taxon>
        <taxon>Insecta</taxon>
        <taxon>Pterygota</taxon>
        <taxon>Neoptera</taxon>
        <taxon>Polyneoptera</taxon>
        <taxon>Phasmatodea</taxon>
        <taxon>Timematodea</taxon>
        <taxon>Timematoidea</taxon>
        <taxon>Timematidae</taxon>
        <taxon>Timema</taxon>
    </lineage>
</organism>
<dbReference type="PANTHER" id="PTHR45628:SF1">
    <property type="entry name" value="VOLTAGE-DEPENDENT CALCIUM CHANNEL TYPE D SUBUNIT ALPHA-1"/>
    <property type="match status" value="1"/>
</dbReference>
<comment type="subcellular location">
    <subcellularLocation>
        <location evidence="1">Membrane</location>
        <topology evidence="1">Multi-pass membrane protein</topology>
    </subcellularLocation>
</comment>
<feature type="compositionally biased region" description="Basic and acidic residues" evidence="13">
    <location>
        <begin position="88"/>
        <end position="114"/>
    </location>
</feature>
<dbReference type="EMBL" id="OB792933">
    <property type="protein sequence ID" value="CAD7425362.1"/>
    <property type="molecule type" value="Genomic_DNA"/>
</dbReference>
<keyword evidence="3" id="KW-0109">Calcium transport</keyword>
<keyword evidence="2" id="KW-0813">Transport</keyword>
<evidence type="ECO:0000256" key="13">
    <source>
        <dbReference type="SAM" id="MobiDB-lite"/>
    </source>
</evidence>
<keyword evidence="6" id="KW-0677">Repeat</keyword>
<evidence type="ECO:0000256" key="8">
    <source>
        <dbReference type="ARBA" id="ARBA00022882"/>
    </source>
</evidence>
<evidence type="ECO:0000256" key="12">
    <source>
        <dbReference type="ARBA" id="ARBA00023303"/>
    </source>
</evidence>
<protein>
    <recommendedName>
        <fullName evidence="15">Voltage-dependent calcium channel alpha-1 subunit IQ domain-containing protein</fullName>
    </recommendedName>
</protein>
<keyword evidence="4" id="KW-0107">Calcium channel</keyword>
<evidence type="ECO:0000256" key="5">
    <source>
        <dbReference type="ARBA" id="ARBA00022692"/>
    </source>
</evidence>
<name>A0A7R9E0Z0_9NEOP</name>
<feature type="transmembrane region" description="Helical" evidence="14">
    <location>
        <begin position="516"/>
        <end position="537"/>
    </location>
</feature>
<dbReference type="Pfam" id="PF00520">
    <property type="entry name" value="Ion_trans"/>
    <property type="match status" value="2"/>
</dbReference>
<keyword evidence="11 14" id="KW-0472">Membrane</keyword>
<feature type="transmembrane region" description="Helical" evidence="14">
    <location>
        <begin position="394"/>
        <end position="424"/>
    </location>
</feature>
<evidence type="ECO:0000256" key="6">
    <source>
        <dbReference type="ARBA" id="ARBA00022737"/>
    </source>
</evidence>
<dbReference type="SMART" id="SM01062">
    <property type="entry name" value="Ca_chan_IQ"/>
    <property type="match status" value="1"/>
</dbReference>
<feature type="transmembrane region" description="Helical" evidence="14">
    <location>
        <begin position="666"/>
        <end position="685"/>
    </location>
</feature>
<feature type="region of interest" description="Disordered" evidence="13">
    <location>
        <begin position="50"/>
        <end position="135"/>
    </location>
</feature>
<dbReference type="GO" id="GO:0005891">
    <property type="term" value="C:voltage-gated calcium channel complex"/>
    <property type="evidence" value="ECO:0007669"/>
    <property type="project" value="TreeGrafter"/>
</dbReference>
<dbReference type="InterPro" id="IPR031649">
    <property type="entry name" value="GPHH_dom"/>
</dbReference>
<dbReference type="InterPro" id="IPR027359">
    <property type="entry name" value="Volt_channel_dom_sf"/>
</dbReference>
<dbReference type="Gene3D" id="1.20.120.350">
    <property type="entry name" value="Voltage-gated potassium channels. Chain C"/>
    <property type="match status" value="2"/>
</dbReference>
<evidence type="ECO:0000256" key="4">
    <source>
        <dbReference type="ARBA" id="ARBA00022673"/>
    </source>
</evidence>
<feature type="compositionally biased region" description="Acidic residues" evidence="13">
    <location>
        <begin position="115"/>
        <end position="135"/>
    </location>
</feature>
<keyword evidence="7" id="KW-0106">Calcium</keyword>
<evidence type="ECO:0000256" key="7">
    <source>
        <dbReference type="ARBA" id="ARBA00022837"/>
    </source>
</evidence>
<feature type="domain" description="Voltage-dependent calcium channel alpha-1 subunit IQ" evidence="15">
    <location>
        <begin position="1099"/>
        <end position="1133"/>
    </location>
</feature>
<evidence type="ECO:0000256" key="9">
    <source>
        <dbReference type="ARBA" id="ARBA00022989"/>
    </source>
</evidence>
<feature type="compositionally biased region" description="Basic and acidic residues" evidence="13">
    <location>
        <begin position="1865"/>
        <end position="1875"/>
    </location>
</feature>
<dbReference type="SUPFAM" id="SSF81324">
    <property type="entry name" value="Voltage-gated potassium channels"/>
    <property type="match status" value="2"/>
</dbReference>
<dbReference type="GO" id="GO:0098703">
    <property type="term" value="P:calcium ion import across plasma membrane"/>
    <property type="evidence" value="ECO:0007669"/>
    <property type="project" value="TreeGrafter"/>
</dbReference>
<keyword evidence="5 14" id="KW-0812">Transmembrane</keyword>
<gene>
    <name evidence="16" type="ORF">TMSB3V08_LOCUS2274</name>
</gene>
<feature type="transmembrane region" description="Helical" evidence="14">
    <location>
        <begin position="820"/>
        <end position="844"/>
    </location>
</feature>
<feature type="transmembrane region" description="Helical" evidence="14">
    <location>
        <begin position="904"/>
        <end position="928"/>
    </location>
</feature>
<keyword evidence="12" id="KW-0407">Ion channel</keyword>
<dbReference type="Gene3D" id="1.10.287.70">
    <property type="match status" value="3"/>
</dbReference>
<evidence type="ECO:0000256" key="14">
    <source>
        <dbReference type="SAM" id="Phobius"/>
    </source>
</evidence>
<evidence type="ECO:0000256" key="10">
    <source>
        <dbReference type="ARBA" id="ARBA00023065"/>
    </source>
</evidence>
<feature type="transmembrane region" description="Helical" evidence="14">
    <location>
        <begin position="697"/>
        <end position="715"/>
    </location>
</feature>
<evidence type="ECO:0000256" key="2">
    <source>
        <dbReference type="ARBA" id="ARBA00022448"/>
    </source>
</evidence>
<dbReference type="FunFam" id="1.20.120.350:FF:000051">
    <property type="entry name" value="Voltage-dependent L-type calcium channel subunit alpha"/>
    <property type="match status" value="1"/>
</dbReference>
<evidence type="ECO:0000313" key="16">
    <source>
        <dbReference type="EMBL" id="CAD7425362.1"/>
    </source>
</evidence>
<accession>A0A7R9E0Z0</accession>
<keyword evidence="8" id="KW-0851">Voltage-gated channel</keyword>
<reference evidence="16" key="1">
    <citation type="submission" date="2020-11" db="EMBL/GenBank/DDBJ databases">
        <authorList>
            <person name="Tran Van P."/>
        </authorList>
    </citation>
    <scope>NUCLEOTIDE SEQUENCE</scope>
</reference>
<proteinExistence type="predicted"/>
<feature type="region of interest" description="Disordered" evidence="13">
    <location>
        <begin position="1851"/>
        <end position="1875"/>
    </location>
</feature>
<feature type="transmembrane region" description="Helical" evidence="14">
    <location>
        <begin position="350"/>
        <end position="373"/>
    </location>
</feature>
<dbReference type="InterPro" id="IPR005821">
    <property type="entry name" value="Ion_trans_dom"/>
</dbReference>
<feature type="region of interest" description="Disordered" evidence="13">
    <location>
        <begin position="1741"/>
        <end position="1786"/>
    </location>
</feature>
<dbReference type="GO" id="GO:0008331">
    <property type="term" value="F:high voltage-gated calcium channel activity"/>
    <property type="evidence" value="ECO:0007669"/>
    <property type="project" value="TreeGrafter"/>
</dbReference>
<dbReference type="PANTHER" id="PTHR45628">
    <property type="entry name" value="VOLTAGE-DEPENDENT CALCIUM CHANNEL TYPE A SUBUNIT ALPHA-1"/>
    <property type="match status" value="1"/>
</dbReference>
<evidence type="ECO:0000256" key="11">
    <source>
        <dbReference type="ARBA" id="ARBA00023136"/>
    </source>
</evidence>
<dbReference type="InterPro" id="IPR050599">
    <property type="entry name" value="VDCC_alpha-1_subunit"/>
</dbReference>
<evidence type="ECO:0000256" key="1">
    <source>
        <dbReference type="ARBA" id="ARBA00004141"/>
    </source>
</evidence>
<keyword evidence="10" id="KW-0406">Ion transport</keyword>
<sequence>MVAQVWIASTSDSEISAEPLADWPNILLNVFLAIAVDNLADAESLTAIEKEEEEEAEKQHNSHSGSPAREDGETEGTGGGTDGDEGDLEQKTDENEISEKDEETASHTKVRLEIGDSEEYGYDEQNDNQDLDEDGVSARPRRLSEFNMGNTAQPIPQATSFFIFSQSNRFRVFCHWFCNHSYFGNLILASIMISSAMLAAEDPLNSTGGRNDGSGADPEGEHGGMFLKSFALSKDNTTGYAENICSQVSAHNCVVICSCAYPNSWTVQMRKQLPTSLVFLSCWMLVTSKTIILSEFNYSWPIFSTLQVLSKFDNVFTTIFTIEISLKMISYGFVLHDGAFCRSAFNLLDLLVVCVSLVATFIRGSAISVVKILRVLRVLRPLRAINRAKGLKHVVQCVIVAVKTIGNIVLVTCLLQFMFAVIGVQLFKYVVKCVIVAIKTIGNIMLVTYLLQFMFAVIGVQLFKGKFFRCNDRSKMTKDECQGTYLVFDDGDIDQPKVEAREWERNRFHFDDVAKAMLTLFTVSTFEGWPGLLYVSIDSNTENRGPVHNYRPIVAAYYIIYIIIIAFFMVNIFVGFVIVTFQNEGEQEYKNCELDKNQRNCIEFALKAKPVRRYIPKHRIQYKVWWFVTSQPFEYTIFVLIMLNTITLAMQFHKQPDYYNSFLDTLNVIFTTVFAMEFVFKLAAFRFKNYFGDAWNVFDFIIVLGSIIDIIYAEVNPSAVSCELSLGTKEAMEGLYITLTLGGTSKDSDSEIEIETQCDDEHLLKQCSAEDQDFSEYLPGSGIISINFFRLFRVMRLVKLLSKGEGIRTLLWTFIKSFQALPYVALLIVMLFFIYAVIGMNIFLHLTPSNSLMASLVPSDSSQLMALKREAWQDIMLDSSSRPEVKCDIKSDERNSTTCGSDLAFPYFISFYVLCSFLIINLFVAVIMDNFDYLTRDWSILGPHHLDEFIRLWSEYDPDAKGRIKHLDVVTLLRKISPPLGFGKLCPHRVACKRLVSMNMPLNSDGTVLFNATLFAVVRTSLRIKTEGNIDDANSELRAVIKKIWKRTSPKLLDQVVPPPGVSPTSELSENVTGLPSGLVVFSSDPFDLSSSDSSLTVDDEVTVGKFYATFLIQDYFRRFKKRKEQELKDGDRESHNTVTLQAGLRTLHDAGPELKRAISGNLEELIDDNPEPMHRRNHSLFGSVWSSMRRGHGGFPRALSLKVNPTQIKVSPTNSIDYLPYNSIQRAVTEGMNHITSMTKTALGPHTQSSAVSMREHYGPKEEEVIPLRPLTVSSTDPERTYGPCQIIDKHVFNIFKVNFLGYGHACDLYASTRSRGMIFIATGHACDLVAAFYDQLSWHQGNTVSKKVFRGTLGFHGRVKGAPSSVRELTKTFVENSHAVALLINQRGRGWVIGAPRLSRQRVHGRCGSAPVESVTETRLHFMIMDNWLKTGRLASGKSVVSCSPAESTENISKEAVAGFSGTVTWQSRGKVSDFCAGGPGFNPQSQHRFINWLQEYATVSVASGEAMILVLLVVDLCCPSVLLAVDLCCLSVLLKAFRAALSHPRSPALNDHGESDLELFQSYNVLHLALVQLSANLEGASFFTPTITVSWVDPHGLGGMVWHRLLKIVFDMWILQRLAMVLKPGHLMPEPVLVFGDHYLMKEPNYYKKKLIESSNKNNAAKLLLLQDEYSPELTPPTPPPRRVPRGVGGGSFRLGCMGREASASFSRIADGLKLAQAQAMAVAVAGFLPDGVAPSERSLCGRRSPLTHRASFHGRVSRPGESNGSMGAERLTHSLPGSPADRRPNFPEVIGSAESLVGRVLVEQGLGKYCDPDFVRYTSREMQEALDMTQEEMDRAAHRLLVREYQERQGRPLSFQMTGEETTKGDSDPHL</sequence>
<dbReference type="InterPro" id="IPR014873">
    <property type="entry name" value="VDCC_a1su_IQ"/>
</dbReference>
<evidence type="ECO:0000259" key="15">
    <source>
        <dbReference type="SMART" id="SM01062"/>
    </source>
</evidence>
<dbReference type="Pfam" id="PF08763">
    <property type="entry name" value="Ca_chan_IQ"/>
    <property type="match status" value="2"/>
</dbReference>
<feature type="transmembrane region" description="Helical" evidence="14">
    <location>
        <begin position="624"/>
        <end position="646"/>
    </location>
</feature>
<feature type="transmembrane region" description="Helical" evidence="14">
    <location>
        <begin position="444"/>
        <end position="463"/>
    </location>
</feature>
<dbReference type="FunFam" id="1.10.238.10:FF:000063">
    <property type="entry name" value="Voltage-dependent N-type calcium channel subunit alpha"/>
    <property type="match status" value="1"/>
</dbReference>
<feature type="transmembrane region" description="Helical" evidence="14">
    <location>
        <begin position="557"/>
        <end position="581"/>
    </location>
</feature>
<keyword evidence="9 14" id="KW-1133">Transmembrane helix</keyword>
<evidence type="ECO:0000256" key="3">
    <source>
        <dbReference type="ARBA" id="ARBA00022568"/>
    </source>
</evidence>
<dbReference type="Pfam" id="PF16905">
    <property type="entry name" value="GPHH"/>
    <property type="match status" value="1"/>
</dbReference>